<gene>
    <name evidence="1" type="ORF">LSALG_LOCUS14788</name>
</gene>
<keyword evidence="2" id="KW-1185">Reference proteome</keyword>
<evidence type="ECO:0000313" key="1">
    <source>
        <dbReference type="EMBL" id="CAI9274728.1"/>
    </source>
</evidence>
<dbReference type="AlphaFoldDB" id="A0AA35YIV9"/>
<evidence type="ECO:0000313" key="2">
    <source>
        <dbReference type="Proteomes" id="UP001177003"/>
    </source>
</evidence>
<name>A0AA35YIV9_LACSI</name>
<dbReference type="Proteomes" id="UP001177003">
    <property type="component" value="Chromosome 3"/>
</dbReference>
<proteinExistence type="predicted"/>
<organism evidence="1 2">
    <name type="scientific">Lactuca saligna</name>
    <name type="common">Willowleaf lettuce</name>
    <dbReference type="NCBI Taxonomy" id="75948"/>
    <lineage>
        <taxon>Eukaryota</taxon>
        <taxon>Viridiplantae</taxon>
        <taxon>Streptophyta</taxon>
        <taxon>Embryophyta</taxon>
        <taxon>Tracheophyta</taxon>
        <taxon>Spermatophyta</taxon>
        <taxon>Magnoliopsida</taxon>
        <taxon>eudicotyledons</taxon>
        <taxon>Gunneridae</taxon>
        <taxon>Pentapetalae</taxon>
        <taxon>asterids</taxon>
        <taxon>campanulids</taxon>
        <taxon>Asterales</taxon>
        <taxon>Asteraceae</taxon>
        <taxon>Cichorioideae</taxon>
        <taxon>Cichorieae</taxon>
        <taxon>Lactucinae</taxon>
        <taxon>Lactuca</taxon>
    </lineage>
</organism>
<dbReference type="EMBL" id="OX465079">
    <property type="protein sequence ID" value="CAI9274728.1"/>
    <property type="molecule type" value="Genomic_DNA"/>
</dbReference>
<protein>
    <submittedName>
        <fullName evidence="1">Uncharacterized protein</fullName>
    </submittedName>
</protein>
<reference evidence="1" key="1">
    <citation type="submission" date="2023-04" db="EMBL/GenBank/DDBJ databases">
        <authorList>
            <person name="Vijverberg K."/>
            <person name="Xiong W."/>
            <person name="Schranz E."/>
        </authorList>
    </citation>
    <scope>NUCLEOTIDE SEQUENCE</scope>
</reference>
<accession>A0AA35YIV9</accession>
<sequence>MEVNNQQYDDMPGYDLEYEQDDGTEVYLGDLVREKVGMNALGWKKVTPEVKEKLWEEITRFFEVGETGKQFVMNRLGILLWNFKRKFYADYIKPHLGNPKKLAKSSFVIVH</sequence>